<keyword evidence="5 7" id="KW-0472">Membrane</keyword>
<evidence type="ECO:0000256" key="8">
    <source>
        <dbReference type="SAM" id="MobiDB-lite"/>
    </source>
</evidence>
<dbReference type="InterPro" id="IPR012910">
    <property type="entry name" value="Plug_dom"/>
</dbReference>
<keyword evidence="12" id="KW-1185">Reference proteome</keyword>
<evidence type="ECO:0000259" key="10">
    <source>
        <dbReference type="SMART" id="SM00965"/>
    </source>
</evidence>
<evidence type="ECO:0000256" key="6">
    <source>
        <dbReference type="ARBA" id="ARBA00023237"/>
    </source>
</evidence>
<dbReference type="InterPro" id="IPR011662">
    <property type="entry name" value="Secretin/TonB_short_N"/>
</dbReference>
<protein>
    <submittedName>
        <fullName evidence="11">TonB-dependent receptor</fullName>
    </submittedName>
</protein>
<dbReference type="Gene3D" id="2.40.170.20">
    <property type="entry name" value="TonB-dependent receptor, beta-barrel domain"/>
    <property type="match status" value="1"/>
</dbReference>
<dbReference type="InterPro" id="IPR036942">
    <property type="entry name" value="Beta-barrel_TonB_sf"/>
</dbReference>
<dbReference type="SUPFAM" id="SSF56935">
    <property type="entry name" value="Porins"/>
    <property type="match status" value="1"/>
</dbReference>
<dbReference type="Gene3D" id="3.55.50.30">
    <property type="match status" value="1"/>
</dbReference>
<dbReference type="Proteomes" id="UP001057520">
    <property type="component" value="Chromosome"/>
</dbReference>
<organism evidence="11 12">
    <name type="scientific">Caulobacter segnis</name>
    <dbReference type="NCBI Taxonomy" id="88688"/>
    <lineage>
        <taxon>Bacteria</taxon>
        <taxon>Pseudomonadati</taxon>
        <taxon>Pseudomonadota</taxon>
        <taxon>Alphaproteobacteria</taxon>
        <taxon>Caulobacterales</taxon>
        <taxon>Caulobacteraceae</taxon>
        <taxon>Caulobacter</taxon>
    </lineage>
</organism>
<keyword evidence="3" id="KW-0410">Iron transport</keyword>
<keyword evidence="4" id="KW-0408">Iron</keyword>
<evidence type="ECO:0000313" key="12">
    <source>
        <dbReference type="Proteomes" id="UP001057520"/>
    </source>
</evidence>
<evidence type="ECO:0000256" key="3">
    <source>
        <dbReference type="ARBA" id="ARBA00022496"/>
    </source>
</evidence>
<keyword evidence="2" id="KW-0813">Transport</keyword>
<comment type="subcellular location">
    <subcellularLocation>
        <location evidence="1 7">Cell outer membrane</location>
    </subcellularLocation>
</comment>
<dbReference type="Pfam" id="PF00593">
    <property type="entry name" value="TonB_dep_Rec_b-barrel"/>
    <property type="match status" value="1"/>
</dbReference>
<evidence type="ECO:0000256" key="9">
    <source>
        <dbReference type="SAM" id="SignalP"/>
    </source>
</evidence>
<proteinExistence type="inferred from homology"/>
<feature type="region of interest" description="Disordered" evidence="8">
    <location>
        <begin position="102"/>
        <end position="126"/>
    </location>
</feature>
<evidence type="ECO:0000256" key="7">
    <source>
        <dbReference type="RuleBase" id="RU003357"/>
    </source>
</evidence>
<feature type="compositionally biased region" description="Low complexity" evidence="8">
    <location>
        <begin position="107"/>
        <end position="120"/>
    </location>
</feature>
<feature type="chain" id="PRO_5047272672" evidence="9">
    <location>
        <begin position="23"/>
        <end position="1030"/>
    </location>
</feature>
<dbReference type="EMBL" id="CP096040">
    <property type="protein sequence ID" value="USQ98332.1"/>
    <property type="molecule type" value="Genomic_DNA"/>
</dbReference>
<keyword evidence="11" id="KW-0675">Receptor</keyword>
<evidence type="ECO:0000256" key="4">
    <source>
        <dbReference type="ARBA" id="ARBA00023004"/>
    </source>
</evidence>
<sequence>MRPAPLSATALVLALASAPALAARRPVTFTFDQPAQPLAGALLALSERTGAVVLAPAPLMAGRQAPALRGTMSLPAALGTLLAGARLTFVIGADGVVTIAPAPSNLRPASKARPSSSPTPRRTDEIPAEVDPVKVTAAALAAQPALLKRRTPSPIDILTEDEIARSGALSLGDALRELPGAAAISDGGETRQIAIRGVASRFTRVRINGMETLATFGGANAGGGTNRGRAFDYNVFAADLFRQIRLQKTATADIDEGSLGATIDISTRSPFDLRDKSVLLYGEQTWNSRADRLAPRGSIVLSRRLADDRWGVLVSAAWSRRYAVDAGSTAGGWQTGDALYPGFGATTGGADLAKINAALHARIPRLELMTAEQSRLGLTAALEWRPADGTRVALDLLYATLKSRRNEYLLESFTFRTAGACGPDASPACGLNGVTAINPVLRAGGGPDVLIAGTFDGVDVKSEARYDELDTIFRQATLSATRRLPGDIEATALLGFSRSDFSNPVQNTLHLNQYGVNGFAYDFRDRAHPFVGYGDAVLDRSSAWTLSEFRDDPNWVDNSYKTAGLDLKGDTGGVEWRAGVLHKDYRTEAVTLSRSNGTIANLNNVLPSALAAIPVADYARMVGAGASFGAVDPPAGWLTPDVPRGLGLLRQACALTSCGAFRLGPEPVAATNYAISERDDAAYVLVSRPRRTGRRLWGDAGLRLARTAQNATGSQVQADGALRPVRARRSYSDVLPSANLVWEPADDLTVRLGAARVMVRPDLRSLRPGFTISTTSLKTVSAGDPTLTPTRATNLDLAVEWFAPNGGAITVAAYHKSIQSVVQMTITQPAPFSANPYGLPDSAASLACGGAAGCDPALPIWQFVRPANTGKGRLSGLEISAVTPLGAPGSPLGPWRLQGSVAYTRSEIRYRMPSGDIEAIEDALGGPRLVGNLALVYDGRRLDARAAVSHSDSYLASVPAQSGGDAEGVGGRTTADISVRYRLLPGLTLTADAINLTDSVQRQFIDRSEIPNYQHRTGREFRLGLRYRYL</sequence>
<comment type="similarity">
    <text evidence="7">Belongs to the TonB-dependent receptor family.</text>
</comment>
<feature type="signal peptide" evidence="9">
    <location>
        <begin position="1"/>
        <end position="22"/>
    </location>
</feature>
<dbReference type="InterPro" id="IPR037066">
    <property type="entry name" value="Plug_dom_sf"/>
</dbReference>
<dbReference type="NCBIfam" id="TIGR01782">
    <property type="entry name" value="TonB-Xanth-Caul"/>
    <property type="match status" value="1"/>
</dbReference>
<dbReference type="PANTHER" id="PTHR40980">
    <property type="entry name" value="PLUG DOMAIN-CONTAINING PROTEIN"/>
    <property type="match status" value="1"/>
</dbReference>
<dbReference type="Gene3D" id="2.170.130.10">
    <property type="entry name" value="TonB-dependent receptor, plug domain"/>
    <property type="match status" value="1"/>
</dbReference>
<dbReference type="Pfam" id="PF07715">
    <property type="entry name" value="Plug"/>
    <property type="match status" value="1"/>
</dbReference>
<keyword evidence="3" id="KW-0406">Ion transport</keyword>
<keyword evidence="6" id="KW-0998">Cell outer membrane</keyword>
<evidence type="ECO:0000256" key="1">
    <source>
        <dbReference type="ARBA" id="ARBA00004442"/>
    </source>
</evidence>
<dbReference type="InterPro" id="IPR000531">
    <property type="entry name" value="Beta-barrel_TonB"/>
</dbReference>
<gene>
    <name evidence="11" type="ORF">MZV50_12635</name>
</gene>
<name>A0ABY4ZZT5_9CAUL</name>
<dbReference type="SMART" id="SM00965">
    <property type="entry name" value="STN"/>
    <property type="match status" value="1"/>
</dbReference>
<dbReference type="InterPro" id="IPR010104">
    <property type="entry name" value="TonB_rcpt_bac"/>
</dbReference>
<dbReference type="Pfam" id="PF07660">
    <property type="entry name" value="STN"/>
    <property type="match status" value="1"/>
</dbReference>
<evidence type="ECO:0000256" key="5">
    <source>
        <dbReference type="ARBA" id="ARBA00023136"/>
    </source>
</evidence>
<dbReference type="PANTHER" id="PTHR40980:SF3">
    <property type="entry name" value="TONB-DEPENDENT RECEPTOR-LIKE BETA-BARREL DOMAIN-CONTAINING PROTEIN"/>
    <property type="match status" value="1"/>
</dbReference>
<keyword evidence="7" id="KW-0798">TonB box</keyword>
<reference evidence="11 12" key="1">
    <citation type="submission" date="2022-04" db="EMBL/GenBank/DDBJ databases">
        <title>Genome sequence of soybean root-associated Caulobacter segnis RL271.</title>
        <authorList>
            <person name="Longley R."/>
            <person name="Bonito G."/>
            <person name="Trigodet F."/>
            <person name="Crosson S."/>
            <person name="Fiebig A."/>
        </authorList>
    </citation>
    <scope>NUCLEOTIDE SEQUENCE [LARGE SCALE GENOMIC DNA]</scope>
    <source>
        <strain evidence="11 12">RL271</strain>
    </source>
</reference>
<evidence type="ECO:0000313" key="11">
    <source>
        <dbReference type="EMBL" id="USQ98332.1"/>
    </source>
</evidence>
<keyword evidence="9" id="KW-0732">Signal</keyword>
<feature type="domain" description="Secretin/TonB short N-terminal" evidence="10">
    <location>
        <begin position="51"/>
        <end position="102"/>
    </location>
</feature>
<accession>A0ABY4ZZT5</accession>
<evidence type="ECO:0000256" key="2">
    <source>
        <dbReference type="ARBA" id="ARBA00022448"/>
    </source>
</evidence>